<name>A0A848MDM1_PAELE</name>
<dbReference type="SUPFAM" id="SSF46689">
    <property type="entry name" value="Homeodomain-like"/>
    <property type="match status" value="2"/>
</dbReference>
<dbReference type="PROSITE" id="PS00041">
    <property type="entry name" value="HTH_ARAC_FAMILY_1"/>
    <property type="match status" value="1"/>
</dbReference>
<dbReference type="AlphaFoldDB" id="A0A848MDM1"/>
<dbReference type="EMBL" id="JABBPN010000036">
    <property type="protein sequence ID" value="NMO98250.1"/>
    <property type="molecule type" value="Genomic_DNA"/>
</dbReference>
<proteinExistence type="predicted"/>
<reference evidence="5 6" key="1">
    <citation type="submission" date="2020-04" db="EMBL/GenBank/DDBJ databases">
        <title>Paenibacillus algicola sp. nov., a novel marine bacterium producing alginate lyase.</title>
        <authorList>
            <person name="Huang H."/>
        </authorList>
    </citation>
    <scope>NUCLEOTIDE SEQUENCE [LARGE SCALE GENOMIC DNA]</scope>
    <source>
        <strain evidence="5 6">L7-75</strain>
    </source>
</reference>
<dbReference type="InterPro" id="IPR020449">
    <property type="entry name" value="Tscrpt_reg_AraC-type_HTH"/>
</dbReference>
<accession>A0A848MDM1</accession>
<dbReference type="PANTHER" id="PTHR43280">
    <property type="entry name" value="ARAC-FAMILY TRANSCRIPTIONAL REGULATOR"/>
    <property type="match status" value="1"/>
</dbReference>
<dbReference type="InterPro" id="IPR009057">
    <property type="entry name" value="Homeodomain-like_sf"/>
</dbReference>
<dbReference type="SMART" id="SM00342">
    <property type="entry name" value="HTH_ARAC"/>
    <property type="match status" value="1"/>
</dbReference>
<comment type="caution">
    <text evidence="5">The sequence shown here is derived from an EMBL/GenBank/DDBJ whole genome shotgun (WGS) entry which is preliminary data.</text>
</comment>
<dbReference type="InterPro" id="IPR018062">
    <property type="entry name" value="HTH_AraC-typ_CS"/>
</dbReference>
<dbReference type="Proteomes" id="UP000565468">
    <property type="component" value="Unassembled WGS sequence"/>
</dbReference>
<dbReference type="PANTHER" id="PTHR43280:SF28">
    <property type="entry name" value="HTH-TYPE TRANSCRIPTIONAL ACTIVATOR RHAS"/>
    <property type="match status" value="1"/>
</dbReference>
<evidence type="ECO:0000256" key="2">
    <source>
        <dbReference type="ARBA" id="ARBA00023125"/>
    </source>
</evidence>
<evidence type="ECO:0000256" key="1">
    <source>
        <dbReference type="ARBA" id="ARBA00023015"/>
    </source>
</evidence>
<dbReference type="GO" id="GO:0003700">
    <property type="term" value="F:DNA-binding transcription factor activity"/>
    <property type="evidence" value="ECO:0007669"/>
    <property type="project" value="InterPro"/>
</dbReference>
<sequence length="290" mass="33841">MDCVQLRIPPLPQLLTVGHSRWTVGMQHFERIFQVYDLLMVFDGTLHMSENGIPYSINAGELLLLEPGLSHVGHLPCTETTDIYWVHFKHDAPCQKMPVKQVAWSTRIREGTDYDLTPAEQFLYLPKYGSFEIETLKKVLDDMLRLRQTLTMEYAVDMQVLFGRLLTVLQSGLRMERKGSRSYLVANKVMTYLRAHLANPFHAGRMAEELHFDEDYSARCLRKHTGMSPMKYHHMLRMEEAKQLLIYSDRSLREIADIIGYTDYNYFTRIFKRTIGVTPSMFRQASAQYM</sequence>
<keyword evidence="2" id="KW-0238">DNA-binding</keyword>
<dbReference type="Gene3D" id="1.10.10.60">
    <property type="entry name" value="Homeodomain-like"/>
    <property type="match status" value="2"/>
</dbReference>
<dbReference type="PRINTS" id="PR00032">
    <property type="entry name" value="HTHARAC"/>
</dbReference>
<evidence type="ECO:0000313" key="6">
    <source>
        <dbReference type="Proteomes" id="UP000565468"/>
    </source>
</evidence>
<dbReference type="PROSITE" id="PS01124">
    <property type="entry name" value="HTH_ARAC_FAMILY_2"/>
    <property type="match status" value="1"/>
</dbReference>
<keyword evidence="3" id="KW-0804">Transcription</keyword>
<dbReference type="RefSeq" id="WP_169507021.1">
    <property type="nucleotide sequence ID" value="NZ_JABBPN010000036.1"/>
</dbReference>
<keyword evidence="1" id="KW-0805">Transcription regulation</keyword>
<organism evidence="5 6">
    <name type="scientific">Paenibacillus lemnae</name>
    <dbReference type="NCBI Taxonomy" id="1330551"/>
    <lineage>
        <taxon>Bacteria</taxon>
        <taxon>Bacillati</taxon>
        <taxon>Bacillota</taxon>
        <taxon>Bacilli</taxon>
        <taxon>Bacillales</taxon>
        <taxon>Paenibacillaceae</taxon>
        <taxon>Paenibacillus</taxon>
    </lineage>
</organism>
<gene>
    <name evidence="5" type="ORF">HII30_21085</name>
</gene>
<dbReference type="Pfam" id="PF12833">
    <property type="entry name" value="HTH_18"/>
    <property type="match status" value="1"/>
</dbReference>
<dbReference type="InterPro" id="IPR037923">
    <property type="entry name" value="HTH-like"/>
</dbReference>
<evidence type="ECO:0000313" key="5">
    <source>
        <dbReference type="EMBL" id="NMO98250.1"/>
    </source>
</evidence>
<protein>
    <submittedName>
        <fullName evidence="5">Helix-turn-helix transcriptional regulator</fullName>
    </submittedName>
</protein>
<keyword evidence="6" id="KW-1185">Reference proteome</keyword>
<dbReference type="GO" id="GO:0043565">
    <property type="term" value="F:sequence-specific DNA binding"/>
    <property type="evidence" value="ECO:0007669"/>
    <property type="project" value="InterPro"/>
</dbReference>
<dbReference type="InterPro" id="IPR018060">
    <property type="entry name" value="HTH_AraC"/>
</dbReference>
<dbReference type="SUPFAM" id="SSF51215">
    <property type="entry name" value="Regulatory protein AraC"/>
    <property type="match status" value="1"/>
</dbReference>
<evidence type="ECO:0000259" key="4">
    <source>
        <dbReference type="PROSITE" id="PS01124"/>
    </source>
</evidence>
<feature type="domain" description="HTH araC/xylS-type" evidence="4">
    <location>
        <begin position="187"/>
        <end position="285"/>
    </location>
</feature>
<evidence type="ECO:0000256" key="3">
    <source>
        <dbReference type="ARBA" id="ARBA00023163"/>
    </source>
</evidence>